<feature type="compositionally biased region" description="Polar residues" evidence="1">
    <location>
        <begin position="140"/>
        <end position="151"/>
    </location>
</feature>
<name>A0ABW7YMW5_9ACTN</name>
<dbReference type="Proteomes" id="UP001612741">
    <property type="component" value="Unassembled WGS sequence"/>
</dbReference>
<sequence length="161" mass="16934">MPETIDSWADLQRAAAVILRRVNDHPALAPAAATPVLAIERLGCAIAPHARPGIADRLRLGPEAAERLAGLRREVGRLARRPVDPDGGADVRRAPPELGAPGKDEETAAAPPRRRPRTAPARSRRPPASRGATASRSRWPASSSLAPSTSWPGRAAPSPAC</sequence>
<dbReference type="EMBL" id="JBITGY010000002">
    <property type="protein sequence ID" value="MFI6497042.1"/>
    <property type="molecule type" value="Genomic_DNA"/>
</dbReference>
<feature type="compositionally biased region" description="Basic and acidic residues" evidence="1">
    <location>
        <begin position="72"/>
        <end position="95"/>
    </location>
</feature>
<gene>
    <name evidence="2" type="ORF">ACIBG2_06650</name>
</gene>
<protein>
    <recommendedName>
        <fullName evidence="4">DUF222 domain-containing protein</fullName>
    </recommendedName>
</protein>
<proteinExistence type="predicted"/>
<evidence type="ECO:0008006" key="4">
    <source>
        <dbReference type="Google" id="ProtNLM"/>
    </source>
</evidence>
<comment type="caution">
    <text evidence="2">The sequence shown here is derived from an EMBL/GenBank/DDBJ whole genome shotgun (WGS) entry which is preliminary data.</text>
</comment>
<organism evidence="2 3">
    <name type="scientific">Nonomuraea typhae</name>
    <dbReference type="NCBI Taxonomy" id="2603600"/>
    <lineage>
        <taxon>Bacteria</taxon>
        <taxon>Bacillati</taxon>
        <taxon>Actinomycetota</taxon>
        <taxon>Actinomycetes</taxon>
        <taxon>Streptosporangiales</taxon>
        <taxon>Streptosporangiaceae</taxon>
        <taxon>Nonomuraea</taxon>
    </lineage>
</organism>
<evidence type="ECO:0000313" key="3">
    <source>
        <dbReference type="Proteomes" id="UP001612741"/>
    </source>
</evidence>
<keyword evidence="3" id="KW-1185">Reference proteome</keyword>
<accession>A0ABW7YMW5</accession>
<evidence type="ECO:0000313" key="2">
    <source>
        <dbReference type="EMBL" id="MFI6497042.1"/>
    </source>
</evidence>
<feature type="region of interest" description="Disordered" evidence="1">
    <location>
        <begin position="72"/>
        <end position="161"/>
    </location>
</feature>
<dbReference type="RefSeq" id="WP_397079621.1">
    <property type="nucleotide sequence ID" value="NZ_JBITGY010000002.1"/>
</dbReference>
<feature type="compositionally biased region" description="Basic residues" evidence="1">
    <location>
        <begin position="112"/>
        <end position="127"/>
    </location>
</feature>
<feature type="compositionally biased region" description="Low complexity" evidence="1">
    <location>
        <begin position="128"/>
        <end position="138"/>
    </location>
</feature>
<evidence type="ECO:0000256" key="1">
    <source>
        <dbReference type="SAM" id="MobiDB-lite"/>
    </source>
</evidence>
<reference evidence="2 3" key="1">
    <citation type="submission" date="2024-10" db="EMBL/GenBank/DDBJ databases">
        <title>The Natural Products Discovery Center: Release of the First 8490 Sequenced Strains for Exploring Actinobacteria Biosynthetic Diversity.</title>
        <authorList>
            <person name="Kalkreuter E."/>
            <person name="Kautsar S.A."/>
            <person name="Yang D."/>
            <person name="Bader C.D."/>
            <person name="Teijaro C.N."/>
            <person name="Fluegel L."/>
            <person name="Davis C.M."/>
            <person name="Simpson J.R."/>
            <person name="Lauterbach L."/>
            <person name="Steele A.D."/>
            <person name="Gui C."/>
            <person name="Meng S."/>
            <person name="Li G."/>
            <person name="Viehrig K."/>
            <person name="Ye F."/>
            <person name="Su P."/>
            <person name="Kiefer A.F."/>
            <person name="Nichols A."/>
            <person name="Cepeda A.J."/>
            <person name="Yan W."/>
            <person name="Fan B."/>
            <person name="Jiang Y."/>
            <person name="Adhikari A."/>
            <person name="Zheng C.-J."/>
            <person name="Schuster L."/>
            <person name="Cowan T.M."/>
            <person name="Smanski M.J."/>
            <person name="Chevrette M.G."/>
            <person name="De Carvalho L.P.S."/>
            <person name="Shen B."/>
        </authorList>
    </citation>
    <scope>NUCLEOTIDE SEQUENCE [LARGE SCALE GENOMIC DNA]</scope>
    <source>
        <strain evidence="2 3">NPDC050545</strain>
    </source>
</reference>